<sequence>MEWCLENARLQMRVKDIGAELTLVWDKHHQRHWMWQPQPGIWNNSATQLFPVVGQLIHGGLWQGAHFFPLSAHGFLRQQRFHCLGHDATHLRLEASDNHVTREVWPFKWRIQIDWTLDEEGLNVVWTVSNEDNQSWGYSLGWHPGFALSVASEPGWQVRFNTPCRGPFPAVNRTLALPEKPVVTTVYNLQPHTFAEGAIYFAPGEGSQCVVVSPKGNAQIVFAASSPWLALWSVPGVDLLCVEALAGTTDDPQFDGQVAQKRGFQWLHSGAQHRHWVSVRFPADTGQ</sequence>
<dbReference type="Gene3D" id="2.70.98.10">
    <property type="match status" value="1"/>
</dbReference>
<reference evidence="1 2" key="1">
    <citation type="submission" date="2017-06" db="EMBL/GenBank/DDBJ databases">
        <title>Salmonella reference genomes for public health.</title>
        <authorList>
            <person name="Robertson J."/>
            <person name="Yoshida C."/>
            <person name="Gurnik S."/>
            <person name="Nash J."/>
        </authorList>
    </citation>
    <scope>NUCLEOTIDE SEQUENCE [LARGE SCALE GENOMIC DNA]</scope>
    <source>
        <strain evidence="1 2">SA19983605</strain>
    </source>
</reference>
<dbReference type="InterPro" id="IPR011013">
    <property type="entry name" value="Gal_mutarotase_sf_dom"/>
</dbReference>
<dbReference type="Proteomes" id="UP000197991">
    <property type="component" value="Chromosome"/>
</dbReference>
<dbReference type="Pfam" id="PF01263">
    <property type="entry name" value="Aldose_epim"/>
    <property type="match status" value="1"/>
</dbReference>
<dbReference type="GO" id="GO:0016853">
    <property type="term" value="F:isomerase activity"/>
    <property type="evidence" value="ECO:0007669"/>
    <property type="project" value="InterPro"/>
</dbReference>
<proteinExistence type="predicted"/>
<dbReference type="OrthoDB" id="9808779at2"/>
<dbReference type="EMBL" id="CP022120">
    <property type="protein sequence ID" value="ASG52914.1"/>
    <property type="molecule type" value="Genomic_DNA"/>
</dbReference>
<accession>A0A248K575</accession>
<organism evidence="1 2">
    <name type="scientific">Salmonella bongori serovar 66:z41:- str. SA19983605</name>
    <dbReference type="NCBI Taxonomy" id="1243617"/>
    <lineage>
        <taxon>Bacteria</taxon>
        <taxon>Pseudomonadati</taxon>
        <taxon>Pseudomonadota</taxon>
        <taxon>Gammaproteobacteria</taxon>
        <taxon>Enterobacterales</taxon>
        <taxon>Enterobacteriaceae</taxon>
        <taxon>Salmonella</taxon>
    </lineage>
</organism>
<dbReference type="InterPro" id="IPR008183">
    <property type="entry name" value="Aldose_1/G6P_1-epimerase"/>
</dbReference>
<evidence type="ECO:0000313" key="2">
    <source>
        <dbReference type="Proteomes" id="UP000197991"/>
    </source>
</evidence>
<dbReference type="GeneID" id="44982300"/>
<dbReference type="SUPFAM" id="SSF74650">
    <property type="entry name" value="Galactose mutarotase-like"/>
    <property type="match status" value="1"/>
</dbReference>
<evidence type="ECO:0000313" key="1">
    <source>
        <dbReference type="EMBL" id="ASG52914.1"/>
    </source>
</evidence>
<dbReference type="GO" id="GO:0030246">
    <property type="term" value="F:carbohydrate binding"/>
    <property type="evidence" value="ECO:0007669"/>
    <property type="project" value="InterPro"/>
</dbReference>
<dbReference type="GO" id="GO:0005975">
    <property type="term" value="P:carbohydrate metabolic process"/>
    <property type="evidence" value="ECO:0007669"/>
    <property type="project" value="InterPro"/>
</dbReference>
<gene>
    <name evidence="1" type="ORF">LFZ56_00700</name>
</gene>
<dbReference type="InterPro" id="IPR014718">
    <property type="entry name" value="GH-type_carb-bd"/>
</dbReference>
<evidence type="ECO:0008006" key="3">
    <source>
        <dbReference type="Google" id="ProtNLM"/>
    </source>
</evidence>
<dbReference type="RefSeq" id="WP_000454650.1">
    <property type="nucleotide sequence ID" value="NZ_CP022120.1"/>
</dbReference>
<dbReference type="AlphaFoldDB" id="A0A248K575"/>
<name>A0A248K575_SALBN</name>
<keyword evidence="2" id="KW-1185">Reference proteome</keyword>
<protein>
    <recommendedName>
        <fullName evidence="3">Aldose epimerase</fullName>
    </recommendedName>
</protein>